<dbReference type="Pfam" id="PF00004">
    <property type="entry name" value="AAA"/>
    <property type="match status" value="2"/>
</dbReference>
<comment type="caution">
    <text evidence="1">The sequence shown here is derived from an EMBL/GenBank/DDBJ whole genome shotgun (WGS) entry which is preliminary data.</text>
</comment>
<dbReference type="SUPFAM" id="SSF52540">
    <property type="entry name" value="P-loop containing nucleoside triphosphate hydrolases"/>
    <property type="match status" value="2"/>
</dbReference>
<dbReference type="InterPro" id="IPR027417">
    <property type="entry name" value="P-loop_NTPase"/>
</dbReference>
<dbReference type="EMBL" id="CAIIXF020000008">
    <property type="protein sequence ID" value="CAH1790900.1"/>
    <property type="molecule type" value="Genomic_DNA"/>
</dbReference>
<feature type="non-terminal residue" evidence="1">
    <location>
        <position position="1"/>
    </location>
</feature>
<reference evidence="1" key="1">
    <citation type="submission" date="2022-03" db="EMBL/GenBank/DDBJ databases">
        <authorList>
            <person name="Martin C."/>
        </authorList>
    </citation>
    <scope>NUCLEOTIDE SEQUENCE</scope>
</reference>
<name>A0A8J1U2Y9_OWEFU</name>
<dbReference type="Proteomes" id="UP000749559">
    <property type="component" value="Unassembled WGS sequence"/>
</dbReference>
<dbReference type="GO" id="GO:0005829">
    <property type="term" value="C:cytosol"/>
    <property type="evidence" value="ECO:0007669"/>
    <property type="project" value="TreeGrafter"/>
</dbReference>
<dbReference type="PANTHER" id="PTHR23077:SF9">
    <property type="entry name" value="PEROXISOMAL ATPASE PEX6"/>
    <property type="match status" value="1"/>
</dbReference>
<dbReference type="InterPro" id="IPR003959">
    <property type="entry name" value="ATPase_AAA_core"/>
</dbReference>
<gene>
    <name evidence="1" type="ORF">OFUS_LOCUS16054</name>
</gene>
<accession>A0A8J1U2Y9</accession>
<dbReference type="Gene3D" id="1.10.8.60">
    <property type="match status" value="1"/>
</dbReference>
<dbReference type="OrthoDB" id="2187at2759"/>
<dbReference type="InterPro" id="IPR050168">
    <property type="entry name" value="AAA_ATPase_domain"/>
</dbReference>
<dbReference type="AlphaFoldDB" id="A0A8J1U2Y9"/>
<dbReference type="GO" id="GO:0016558">
    <property type="term" value="P:protein import into peroxisome matrix"/>
    <property type="evidence" value="ECO:0007669"/>
    <property type="project" value="TreeGrafter"/>
</dbReference>
<protein>
    <submittedName>
        <fullName evidence="1">Uncharacterized protein</fullName>
    </submittedName>
</protein>
<evidence type="ECO:0000313" key="2">
    <source>
        <dbReference type="Proteomes" id="UP000749559"/>
    </source>
</evidence>
<dbReference type="PANTHER" id="PTHR23077">
    <property type="entry name" value="AAA-FAMILY ATPASE"/>
    <property type="match status" value="1"/>
</dbReference>
<dbReference type="GO" id="GO:0016887">
    <property type="term" value="F:ATP hydrolysis activity"/>
    <property type="evidence" value="ECO:0007669"/>
    <property type="project" value="InterPro"/>
</dbReference>
<dbReference type="GO" id="GO:0005524">
    <property type="term" value="F:ATP binding"/>
    <property type="evidence" value="ECO:0007669"/>
    <property type="project" value="InterPro"/>
</dbReference>
<dbReference type="GO" id="GO:0005778">
    <property type="term" value="C:peroxisomal membrane"/>
    <property type="evidence" value="ECO:0007669"/>
    <property type="project" value="TreeGrafter"/>
</dbReference>
<proteinExistence type="predicted"/>
<dbReference type="Gene3D" id="3.40.50.300">
    <property type="entry name" value="P-loop containing nucleotide triphosphate hydrolases"/>
    <property type="match status" value="2"/>
</dbReference>
<organism evidence="1 2">
    <name type="scientific">Owenia fusiformis</name>
    <name type="common">Polychaete worm</name>
    <dbReference type="NCBI Taxonomy" id="6347"/>
    <lineage>
        <taxon>Eukaryota</taxon>
        <taxon>Metazoa</taxon>
        <taxon>Spiralia</taxon>
        <taxon>Lophotrochozoa</taxon>
        <taxon>Annelida</taxon>
        <taxon>Polychaeta</taxon>
        <taxon>Sedentaria</taxon>
        <taxon>Canalipalpata</taxon>
        <taxon>Sabellida</taxon>
        <taxon>Oweniida</taxon>
        <taxon>Oweniidae</taxon>
        <taxon>Owenia</taxon>
    </lineage>
</organism>
<evidence type="ECO:0000313" key="1">
    <source>
        <dbReference type="EMBL" id="CAH1790900.1"/>
    </source>
</evidence>
<sequence>MAPRLTKAVLGVASDDAFQWTQNAAFHTKLIVSVCKANITLTKGKTFDLPDLSIFENDLEFKSEFLKDIQVLECCPTKQGVLSVNTEIIIVKNKVKESEKQNVDFVDFNDRVNQYVPSVNAFTMFYKAERQEAVLNTVSEFNATATPLQDLGIESVSTNTEWEKMFVESLNNDFDDLQIIGVTSETMANCALYDGELVHVKCVNDVDNPNDTIAGDTVVEPTDGGVDDFERRKELYGDEETCKLSSLPKEGPVNMHEILELSKIWRTARICLIKPNAVYKKNVAYMTPCFKFNLTRNNKPMKDSIIKIKKITTDVTGSLGNKWAKVVPYASQFTLSIIHSPNYSPLTSYNNVIKKYFSIPRLLKCGDVLTLSLKDDPKCMLEAVDGRYNPDIVVHMKVLEITGPSGNKDGEYLADFDHTDACQTGSVHDYIPVAMETWYRSRIQKVHKVMALNPYKTTIDILTRTIAPHTVNRKCKKSTILPLLLVGSEGSGKNLVCKTVAAKLNLHFYTVNCYDLCGDTPASTEARIKGMFAQVGMFSPCVVVLRNIHALGKDRDGVGEDSRVASYFHEIMKTPISSVSMATPQNYPVVVIATTSKPKLLTADMQEGFLHEVTIATPSERDRQEIMGVLIDGEPCASDVSKHHIAQRTAGMVLGDLLALISHTKRAVYNRLKNTCGVSGVLSLEEEKSLVEAGILVLQEDFNTALDQLQAAHSDAIGAPKIPNVTWEDVGGLADVKQEILDTIQLPLNHPELLAAGLRRSGVLLYGPPGSGKTLLAKAVATECSLNFLSVKGPELINMYVGQSEENVREVFNRARSATPCVIFFDELDS</sequence>
<keyword evidence="2" id="KW-1185">Reference proteome</keyword>